<keyword evidence="4" id="KW-0406">Ion transport</keyword>
<keyword evidence="8" id="KW-1133">Transmembrane helix</keyword>
<dbReference type="PANTHER" id="PTHR47143:SF1">
    <property type="entry name" value="ION_TRANS DOMAIN-CONTAINING PROTEIN"/>
    <property type="match status" value="1"/>
</dbReference>
<evidence type="ECO:0000313" key="9">
    <source>
        <dbReference type="EMBL" id="CAL8132942.1"/>
    </source>
</evidence>
<evidence type="ECO:0000256" key="4">
    <source>
        <dbReference type="ARBA" id="ARBA00023065"/>
    </source>
</evidence>
<evidence type="ECO:0000256" key="8">
    <source>
        <dbReference type="SAM" id="Phobius"/>
    </source>
</evidence>
<accession>A0ABP1RQJ2</accession>
<keyword evidence="5" id="KW-0325">Glycoprotein</keyword>
<dbReference type="Proteomes" id="UP001642540">
    <property type="component" value="Unassembled WGS sequence"/>
</dbReference>
<evidence type="ECO:0000256" key="5">
    <source>
        <dbReference type="ARBA" id="ARBA00023180"/>
    </source>
</evidence>
<gene>
    <name evidence="9" type="ORF">ODALV1_LOCUS24836</name>
</gene>
<evidence type="ECO:0000256" key="6">
    <source>
        <dbReference type="ARBA" id="ARBA00023303"/>
    </source>
</evidence>
<evidence type="ECO:0000256" key="3">
    <source>
        <dbReference type="ARBA" id="ARBA00023043"/>
    </source>
</evidence>
<dbReference type="EMBL" id="CAXLJM020000095">
    <property type="protein sequence ID" value="CAL8132942.1"/>
    <property type="molecule type" value="Genomic_DNA"/>
</dbReference>
<keyword evidence="1" id="KW-0813">Transport</keyword>
<keyword evidence="2" id="KW-0677">Repeat</keyword>
<keyword evidence="10" id="KW-1185">Reference proteome</keyword>
<keyword evidence="8" id="KW-0812">Transmembrane</keyword>
<proteinExistence type="predicted"/>
<evidence type="ECO:0000256" key="1">
    <source>
        <dbReference type="ARBA" id="ARBA00022448"/>
    </source>
</evidence>
<evidence type="ECO:0000256" key="2">
    <source>
        <dbReference type="ARBA" id="ARBA00022737"/>
    </source>
</evidence>
<feature type="transmembrane region" description="Helical" evidence="8">
    <location>
        <begin position="29"/>
        <end position="51"/>
    </location>
</feature>
<keyword evidence="8" id="KW-0472">Membrane</keyword>
<reference evidence="9 10" key="1">
    <citation type="submission" date="2024-08" db="EMBL/GenBank/DDBJ databases">
        <authorList>
            <person name="Cucini C."/>
            <person name="Frati F."/>
        </authorList>
    </citation>
    <scope>NUCLEOTIDE SEQUENCE [LARGE SCALE GENOMIC DNA]</scope>
</reference>
<dbReference type="PANTHER" id="PTHR47143">
    <property type="entry name" value="TRANSIENT RECEPTOR POTENTIAL CATION CHANNEL PROTEIN PAINLESS"/>
    <property type="match status" value="1"/>
</dbReference>
<name>A0ABP1RQJ2_9HEXA</name>
<protein>
    <submittedName>
        <fullName evidence="9">Uncharacterized protein</fullName>
    </submittedName>
</protein>
<feature type="region of interest" description="Disordered" evidence="7">
    <location>
        <begin position="138"/>
        <end position="186"/>
    </location>
</feature>
<evidence type="ECO:0000313" key="10">
    <source>
        <dbReference type="Proteomes" id="UP001642540"/>
    </source>
</evidence>
<comment type="caution">
    <text evidence="9">The sequence shown here is derived from an EMBL/GenBank/DDBJ whole genome shotgun (WGS) entry which is preliminary data.</text>
</comment>
<keyword evidence="6" id="KW-0407">Ion channel</keyword>
<dbReference type="InterPro" id="IPR052076">
    <property type="entry name" value="TRP_cation_channel"/>
</dbReference>
<sequence length="211" mass="24090">MMSGEINYDSLFHDQPDDLQLPFPISTKLLFAAFIAIVTMILCNLLIGLTVSDIQTLQSEAALHSLSIQVDEIYLMESFLMSFNVQELFRKFGKHSWLRYFLVTQQHDDPETNMDIDVHIDEIPKDLQAELRRLAAENFDRDDSDDDDDESESKTISCSASIAETIDDDDKTELEPSSKDNIQNAEELKKQINTMLEAFLNQVTHHGNTND</sequence>
<feature type="compositionally biased region" description="Acidic residues" evidence="7">
    <location>
        <begin position="142"/>
        <end position="151"/>
    </location>
</feature>
<organism evidence="9 10">
    <name type="scientific">Orchesella dallaii</name>
    <dbReference type="NCBI Taxonomy" id="48710"/>
    <lineage>
        <taxon>Eukaryota</taxon>
        <taxon>Metazoa</taxon>
        <taxon>Ecdysozoa</taxon>
        <taxon>Arthropoda</taxon>
        <taxon>Hexapoda</taxon>
        <taxon>Collembola</taxon>
        <taxon>Entomobryomorpha</taxon>
        <taxon>Entomobryoidea</taxon>
        <taxon>Orchesellidae</taxon>
        <taxon>Orchesellinae</taxon>
        <taxon>Orchesella</taxon>
    </lineage>
</organism>
<evidence type="ECO:0000256" key="7">
    <source>
        <dbReference type="SAM" id="MobiDB-lite"/>
    </source>
</evidence>
<keyword evidence="3" id="KW-0040">ANK repeat</keyword>